<dbReference type="InterPro" id="IPR027417">
    <property type="entry name" value="P-loop_NTPase"/>
</dbReference>
<reference evidence="1 2" key="1">
    <citation type="submission" date="2020-10" db="EMBL/GenBank/DDBJ databases">
        <title>Novel species in genus Corynebacterium.</title>
        <authorList>
            <person name="Zhang G."/>
        </authorList>
    </citation>
    <scope>NUCLEOTIDE SEQUENCE [LARGE SCALE GENOMIC DNA]</scope>
    <source>
        <strain evidence="1 2">DSM 45110</strain>
    </source>
</reference>
<dbReference type="EMBL" id="JADKMY010000004">
    <property type="protein sequence ID" value="MBF4554382.1"/>
    <property type="molecule type" value="Genomic_DNA"/>
</dbReference>
<organism evidence="1 2">
    <name type="scientific">Corynebacterium suicordis DSM 45110</name>
    <dbReference type="NCBI Taxonomy" id="1121369"/>
    <lineage>
        <taxon>Bacteria</taxon>
        <taxon>Bacillati</taxon>
        <taxon>Actinomycetota</taxon>
        <taxon>Actinomycetes</taxon>
        <taxon>Mycobacteriales</taxon>
        <taxon>Corynebacteriaceae</taxon>
        <taxon>Corynebacterium</taxon>
    </lineage>
</organism>
<dbReference type="SUPFAM" id="SSF52540">
    <property type="entry name" value="P-loop containing nucleoside triphosphate hydrolases"/>
    <property type="match status" value="1"/>
</dbReference>
<proteinExistence type="predicted"/>
<dbReference type="Gene3D" id="3.40.50.300">
    <property type="entry name" value="P-loop containing nucleotide triphosphate hydrolases"/>
    <property type="match status" value="1"/>
</dbReference>
<gene>
    <name evidence="1" type="ORF">IRY30_09900</name>
</gene>
<evidence type="ECO:0000313" key="2">
    <source>
        <dbReference type="Proteomes" id="UP000635902"/>
    </source>
</evidence>
<keyword evidence="2" id="KW-1185">Reference proteome</keyword>
<name>A0ABR9ZP71_9CORY</name>
<evidence type="ECO:0008006" key="3">
    <source>
        <dbReference type="Google" id="ProtNLM"/>
    </source>
</evidence>
<dbReference type="RefSeq" id="WP_194557290.1">
    <property type="nucleotide sequence ID" value="NZ_JADKMY010000004.1"/>
</dbReference>
<comment type="caution">
    <text evidence="1">The sequence shown here is derived from an EMBL/GenBank/DDBJ whole genome shotgun (WGS) entry which is preliminary data.</text>
</comment>
<dbReference type="Gene3D" id="1.10.8.730">
    <property type="match status" value="1"/>
</dbReference>
<dbReference type="Proteomes" id="UP000635902">
    <property type="component" value="Unassembled WGS sequence"/>
</dbReference>
<sequence>MTKGAKGSKTKAPKKGYTAEGVYAEWRLEELKEKAQGSGPSAAWARQLIIRDANLRRIKFGDASGDTTDSWRKSHTMTARGMMGELGGPDFSVGAMPESRGTTDVVAGFYPWSVGAGSPPIGPPIGYNLMTGEPVQFDATGYKLRGGGITAPIVMIIALNGFGKSTLGRRLQSGAVAQGRTSLVLGDCKPDFRDQVEAMTDAQGNPMGQVIELGHGLGSLNPLDVGLLGVAGDRISALAKTLEKAEQLRDEISQREIDGLLMPAFALRWRQMDADERSDWIREVNTRARKVKEELRSRQTMMVASLVQLVRRSSINEFEETMISSAISRLYDVIGCTHDRPPLLEDLYELIRLPSSEMMLDAGIDPRDGDDVRPEDRLRAEEEYRQDIKPLVRSLRALIRGEFGEIFNGQTTTRLELDAAAIDVDVSNIPHSDASPLRGAVLLACWGEGFGAVEAAHHLADMGLERKRTFQIIMDELWQVLQSHSSMISKVNQLSRLNRQTATELVMITHSMADLTAFDSKQSQNEADGLIERSRVKFFGPLPQKELNRLRDVVEFSETAQNMLVNWSAPPAVAGEAVRPGEKPPPPPGTGKFVMKVNERGADIAFQLVRTPVEMSSGVHNTDKRYDDAALLNSLDDDSDAFPDFETFSVAVE</sequence>
<protein>
    <recommendedName>
        <fullName evidence="3">ATP/GTP-binding protein</fullName>
    </recommendedName>
</protein>
<evidence type="ECO:0000313" key="1">
    <source>
        <dbReference type="EMBL" id="MBF4554382.1"/>
    </source>
</evidence>
<accession>A0ABR9ZP71</accession>